<accession>A0AAJ0F7Q5</accession>
<dbReference type="InterPro" id="IPR052895">
    <property type="entry name" value="HetReg/Transcr_Mod"/>
</dbReference>
<sequence>MSKPSKFSYPPLPSDTAAIRLLTIHPGEGRIEAILETSTFASKPRYLALSYTWNHPFPESRLKKKSRFSPLYPYEIYIDGTPIPVHANLLSCLFCLRSPVYPLKIWIDAICINQDDPAERNEQVAIMSFIYSRAQLVVAWLGSLIDVISTNRETDANRLSSYISDDASLPRLSALRCEPDDPKLASSSYWTRLWIAQEVCLANTVVFTCGDSVWTFEEIKGWTDTISAKTGLEAPPGFRSMLRLLHARLSRFSDGMKLENLIEHFSEHNCSEPRDRIFALVGLANDVRPLAFHAGARAEEDALEMHIKTLDFRQEHLPEPERGVGRILVDYSRGFYDIWRDVVKFIYFRARPVEWRWSSSVVKTHALPAATVQKLERYVSVVRAAGVVQGLFHRRVQDELASRGTPLVRRQNPVIRAIGYVAGQIRQIGPQYDSLVASPQAADDWFECLENAYHSPLHLQKLRTMNSQYMAKIIAYGRDELDLVADINKPHVLAWRLAGTPRHLEKPLRPSERIRAEWYSEKRENSSPISHREPRICVGTNHLIALVPPGAEEGDIVVRFWNCGAALVMRPLRQEPMEGDEKNMMPCAFGLIGRADVAEVVDRSPQLGDRHAEATLFRTSFPASIDIGTLGPVYVEMDFPTLQIITASIST</sequence>
<dbReference type="Proteomes" id="UP001239445">
    <property type="component" value="Unassembled WGS sequence"/>
</dbReference>
<reference evidence="2" key="1">
    <citation type="submission" date="2023-06" db="EMBL/GenBank/DDBJ databases">
        <title>Genome-scale phylogeny and comparative genomics of the fungal order Sordariales.</title>
        <authorList>
            <consortium name="Lawrence Berkeley National Laboratory"/>
            <person name="Hensen N."/>
            <person name="Bonometti L."/>
            <person name="Westerberg I."/>
            <person name="Brannstrom I.O."/>
            <person name="Guillou S."/>
            <person name="Cros-Aarteil S."/>
            <person name="Calhoun S."/>
            <person name="Haridas S."/>
            <person name="Kuo A."/>
            <person name="Mondo S."/>
            <person name="Pangilinan J."/>
            <person name="Riley R."/>
            <person name="Labutti K."/>
            <person name="Andreopoulos B."/>
            <person name="Lipzen A."/>
            <person name="Chen C."/>
            <person name="Yanf M."/>
            <person name="Daum C."/>
            <person name="Ng V."/>
            <person name="Clum A."/>
            <person name="Steindorff A."/>
            <person name="Ohm R."/>
            <person name="Martin F."/>
            <person name="Silar P."/>
            <person name="Natvig D."/>
            <person name="Lalanne C."/>
            <person name="Gautier V."/>
            <person name="Ament-Velasquez S.L."/>
            <person name="Kruys A."/>
            <person name="Hutchinson M.I."/>
            <person name="Powell A.J."/>
            <person name="Barry K."/>
            <person name="Miller A.N."/>
            <person name="Grigoriev I.V."/>
            <person name="Debuchy R."/>
            <person name="Gladieux P."/>
            <person name="Thoren M.H."/>
            <person name="Johannesson H."/>
        </authorList>
    </citation>
    <scope>NUCLEOTIDE SEQUENCE</scope>
    <source>
        <strain evidence="2">PSN4</strain>
    </source>
</reference>
<dbReference type="PANTHER" id="PTHR24148">
    <property type="entry name" value="ANKYRIN REPEAT DOMAIN-CONTAINING PROTEIN 39 HOMOLOG-RELATED"/>
    <property type="match status" value="1"/>
</dbReference>
<dbReference type="PANTHER" id="PTHR24148:SF64">
    <property type="entry name" value="HETEROKARYON INCOMPATIBILITY DOMAIN-CONTAINING PROTEIN"/>
    <property type="match status" value="1"/>
</dbReference>
<organism evidence="2 3">
    <name type="scientific">Echria macrotheca</name>
    <dbReference type="NCBI Taxonomy" id="438768"/>
    <lineage>
        <taxon>Eukaryota</taxon>
        <taxon>Fungi</taxon>
        <taxon>Dikarya</taxon>
        <taxon>Ascomycota</taxon>
        <taxon>Pezizomycotina</taxon>
        <taxon>Sordariomycetes</taxon>
        <taxon>Sordariomycetidae</taxon>
        <taxon>Sordariales</taxon>
        <taxon>Schizotheciaceae</taxon>
        <taxon>Echria</taxon>
    </lineage>
</organism>
<keyword evidence="3" id="KW-1185">Reference proteome</keyword>
<protein>
    <submittedName>
        <fullName evidence="2">Heterokaryon incompatibility protein-domain-containing protein</fullName>
    </submittedName>
</protein>
<gene>
    <name evidence="2" type="ORF">QBC47DRAFT_307590</name>
</gene>
<proteinExistence type="predicted"/>
<feature type="domain" description="Heterokaryon incompatibility" evidence="1">
    <location>
        <begin position="46"/>
        <end position="198"/>
    </location>
</feature>
<dbReference type="Pfam" id="PF06985">
    <property type="entry name" value="HET"/>
    <property type="match status" value="1"/>
</dbReference>
<evidence type="ECO:0000259" key="1">
    <source>
        <dbReference type="Pfam" id="PF06985"/>
    </source>
</evidence>
<dbReference type="AlphaFoldDB" id="A0AAJ0F7Q5"/>
<name>A0AAJ0F7Q5_9PEZI</name>
<evidence type="ECO:0000313" key="2">
    <source>
        <dbReference type="EMBL" id="KAK1751410.1"/>
    </source>
</evidence>
<dbReference type="EMBL" id="MU839842">
    <property type="protein sequence ID" value="KAK1751410.1"/>
    <property type="molecule type" value="Genomic_DNA"/>
</dbReference>
<comment type="caution">
    <text evidence="2">The sequence shown here is derived from an EMBL/GenBank/DDBJ whole genome shotgun (WGS) entry which is preliminary data.</text>
</comment>
<dbReference type="InterPro" id="IPR010730">
    <property type="entry name" value="HET"/>
</dbReference>
<evidence type="ECO:0000313" key="3">
    <source>
        <dbReference type="Proteomes" id="UP001239445"/>
    </source>
</evidence>